<evidence type="ECO:0000313" key="2">
    <source>
        <dbReference type="Proteomes" id="UP001638806"/>
    </source>
</evidence>
<keyword evidence="2" id="KW-1185">Reference proteome</keyword>
<comment type="caution">
    <text evidence="1">The sequence shown here is derived from an EMBL/GenBank/DDBJ whole genome shotgun (WGS) entry which is preliminary data.</text>
</comment>
<dbReference type="Proteomes" id="UP001638806">
    <property type="component" value="Unassembled WGS sequence"/>
</dbReference>
<dbReference type="EMBL" id="JBGNUJ010000003">
    <property type="protein sequence ID" value="KAL3961472.1"/>
    <property type="molecule type" value="Genomic_DNA"/>
</dbReference>
<sequence>MAELRGSAASEANHLLWFIKVSGQGVWRARACQVAGPMKDQSPSKIWLWLRHVMDPGPHWTAPVFSRRCAADAPRCAQQGIHGPVRTLRAAGLRGTRRRGTARHAAVTSVASSPEHMRPVASDRAHHLKRLNVAP</sequence>
<proteinExistence type="predicted"/>
<evidence type="ECO:0000313" key="1">
    <source>
        <dbReference type="EMBL" id="KAL3961472.1"/>
    </source>
</evidence>
<accession>A0ACC4DZY2</accession>
<gene>
    <name evidence="1" type="ORF">ACCO45_002995</name>
</gene>
<protein>
    <submittedName>
        <fullName evidence="1">Uncharacterized protein</fullName>
    </submittedName>
</protein>
<name>A0ACC4DZY2_PURLI</name>
<reference evidence="1" key="1">
    <citation type="submission" date="2024-12" db="EMBL/GenBank/DDBJ databases">
        <title>Comparative genomics and development of molecular markers within Purpureocillium lilacinum and among Purpureocillium species.</title>
        <authorList>
            <person name="Yeh Z.-Y."/>
            <person name="Ni N.-T."/>
            <person name="Lo P.-H."/>
            <person name="Mushyakhwo K."/>
            <person name="Lin C.-F."/>
            <person name="Nai Y.-S."/>
        </authorList>
    </citation>
    <scope>NUCLEOTIDE SEQUENCE</scope>
    <source>
        <strain evidence="1">NCHU-NPUST-175</strain>
    </source>
</reference>
<organism evidence="1 2">
    <name type="scientific">Purpureocillium lilacinum</name>
    <name type="common">Paecilomyces lilacinus</name>
    <dbReference type="NCBI Taxonomy" id="33203"/>
    <lineage>
        <taxon>Eukaryota</taxon>
        <taxon>Fungi</taxon>
        <taxon>Dikarya</taxon>
        <taxon>Ascomycota</taxon>
        <taxon>Pezizomycotina</taxon>
        <taxon>Sordariomycetes</taxon>
        <taxon>Hypocreomycetidae</taxon>
        <taxon>Hypocreales</taxon>
        <taxon>Ophiocordycipitaceae</taxon>
        <taxon>Purpureocillium</taxon>
    </lineage>
</organism>